<feature type="domain" description="IMD" evidence="9">
    <location>
        <begin position="1"/>
        <end position="250"/>
    </location>
</feature>
<evidence type="ECO:0000256" key="2">
    <source>
        <dbReference type="ARBA" id="ARBA00022490"/>
    </source>
</evidence>
<comment type="subcellular location">
    <subcellularLocation>
        <location evidence="1">Cytoplasm</location>
    </subcellularLocation>
</comment>
<accession>A0A667ZR56</accession>
<reference evidence="10" key="2">
    <citation type="submission" date="2025-08" db="UniProtKB">
        <authorList>
            <consortium name="Ensembl"/>
        </authorList>
    </citation>
    <scope>IDENTIFICATION</scope>
</reference>
<dbReference type="GO" id="GO:0034334">
    <property type="term" value="P:adherens junction maintenance"/>
    <property type="evidence" value="ECO:0007669"/>
    <property type="project" value="TreeGrafter"/>
</dbReference>
<feature type="region of interest" description="Disordered" evidence="7">
    <location>
        <begin position="141"/>
        <end position="161"/>
    </location>
</feature>
<dbReference type="InterPro" id="IPR027267">
    <property type="entry name" value="AH/BAR_dom_sf"/>
</dbReference>
<keyword evidence="4" id="KW-0175">Coiled coil</keyword>
<dbReference type="CDD" id="cd07643">
    <property type="entry name" value="I-BAR_IMD_MIM"/>
    <property type="match status" value="1"/>
</dbReference>
<dbReference type="GO" id="GO:0005737">
    <property type="term" value="C:cytoplasm"/>
    <property type="evidence" value="ECO:0007669"/>
    <property type="project" value="UniProtKB-SubCell"/>
</dbReference>
<dbReference type="FunFam" id="1.20.1270.60:FF:000010">
    <property type="entry name" value="Metastasis suppressor 1, isoform CRA_e"/>
    <property type="match status" value="1"/>
</dbReference>
<evidence type="ECO:0000256" key="5">
    <source>
        <dbReference type="ARBA" id="ARBA00023203"/>
    </source>
</evidence>
<feature type="compositionally biased region" description="Acidic residues" evidence="7">
    <location>
        <begin position="675"/>
        <end position="686"/>
    </location>
</feature>
<protein>
    <submittedName>
        <fullName evidence="10">MTSS I-BAR domain containing 1</fullName>
    </submittedName>
</protein>
<dbReference type="PANTHER" id="PTHR15708">
    <property type="entry name" value="ACTIN BUNDLING/MISSING IN METASTASIS-RELATED"/>
    <property type="match status" value="1"/>
</dbReference>
<dbReference type="Gene3D" id="1.20.1270.60">
    <property type="entry name" value="Arfaptin homology (AH) domain/BAR domain"/>
    <property type="match status" value="1"/>
</dbReference>
<dbReference type="PANTHER" id="PTHR15708:SF10">
    <property type="entry name" value="PROTEIN MTSS 1"/>
    <property type="match status" value="1"/>
</dbReference>
<feature type="compositionally biased region" description="Low complexity" evidence="7">
    <location>
        <begin position="664"/>
        <end position="674"/>
    </location>
</feature>
<keyword evidence="11" id="KW-1185">Reference proteome</keyword>
<dbReference type="GO" id="GO:0015629">
    <property type="term" value="C:actin cytoskeleton"/>
    <property type="evidence" value="ECO:0007669"/>
    <property type="project" value="TreeGrafter"/>
</dbReference>
<evidence type="ECO:0000256" key="7">
    <source>
        <dbReference type="SAM" id="MobiDB-lite"/>
    </source>
</evidence>
<reference evidence="10" key="1">
    <citation type="submission" date="2019-06" db="EMBL/GenBank/DDBJ databases">
        <authorList>
            <consortium name="Wellcome Sanger Institute Data Sharing"/>
        </authorList>
    </citation>
    <scope>NUCLEOTIDE SEQUENCE [LARGE SCALE GENOMIC DNA]</scope>
</reference>
<evidence type="ECO:0000256" key="6">
    <source>
        <dbReference type="ARBA" id="ARBA00061293"/>
    </source>
</evidence>
<dbReference type="Pfam" id="PF08397">
    <property type="entry name" value="IMD"/>
    <property type="match status" value="1"/>
</dbReference>
<evidence type="ECO:0000259" key="8">
    <source>
        <dbReference type="PROSITE" id="PS51082"/>
    </source>
</evidence>
<evidence type="ECO:0000256" key="4">
    <source>
        <dbReference type="ARBA" id="ARBA00023054"/>
    </source>
</evidence>
<sequence length="719" mass="77568">MEAVIEKECGALGGLFQTVIGDMKSSYPIWEDFIAKAGKLQSQLRATVVAVAAFLDAFQKVADLATNSRGGTRDIGSALTRMCMRHRSIEAKLKQFSMAFLDCLINPLQEQMEEWKRGVNTLDKDHAKEYKRARQEIKKKSSDTLKLQKKAKKGRGDVQPQLDSAMQDVSDKYLLLEETEKQALRKALIEERQRFCCFVAMLRPVVDEEISMLGEVTHLQAISDDLKALTSDPHKLPPASEQVILDLKGSDYQWSYQTPPSSPSTTMSRKSSMCSSLNSVNSSDSRGSSGSHSHSPSSSSSSSSSHHLFHHHHHRHRYRSSTLPQQTPARLSSISSHDSGFISSSQDQYTSSKSPSPMPPCPSSSSSEASESGQLHSDCSSPSSLAAATPQHTTDKDWAKPGPYDQPMVNTLRRRKDKEPPTVVDSNGSTSSDSSPLSAPEKSRTVAAAGDIESHEELALALSRGLQLDTQRSSRDSIQCSSGYSTQTNTPCCSEDTIPSQVSDYDYFSVAGDQESDQQQSDFDKSSTIPRNSDISQSYRRMFQAKRPASTAGLPSTPVIVTPGVATIRRTPSTKPSTRRSSSVVGTGPIPIRTPVIPVKIPTVPDTSGAINGSRSREEMGGGGGEESPDSPTLAGGEEVGVLPVASWSGQASTNPPTVPQPHQPSQQPPQTEGGQEEGGGEEGEGLEGQAGGNMLVAIRKGVKLKRTLTNDRSAPRIA</sequence>
<keyword evidence="2" id="KW-0963">Cytoplasm</keyword>
<comment type="similarity">
    <text evidence="6">Belongs to the MTSS family.</text>
</comment>
<dbReference type="GO" id="GO:0007009">
    <property type="term" value="P:plasma membrane organization"/>
    <property type="evidence" value="ECO:0007669"/>
    <property type="project" value="InterPro"/>
</dbReference>
<feature type="domain" description="WH2" evidence="8">
    <location>
        <begin position="691"/>
        <end position="708"/>
    </location>
</feature>
<feature type="compositionally biased region" description="Low complexity" evidence="7">
    <location>
        <begin position="255"/>
        <end position="306"/>
    </location>
</feature>
<feature type="region of interest" description="Disordered" evidence="7">
    <location>
        <begin position="569"/>
        <end position="694"/>
    </location>
</feature>
<feature type="compositionally biased region" description="Low complexity" evidence="7">
    <location>
        <begin position="363"/>
        <end position="372"/>
    </location>
</feature>
<dbReference type="AlphaFoldDB" id="A0A667ZR56"/>
<dbReference type="InParanoid" id="A0A667ZR56"/>
<feature type="compositionally biased region" description="Polar residues" evidence="7">
    <location>
        <begin position="373"/>
        <end position="392"/>
    </location>
</feature>
<dbReference type="Pfam" id="PF02205">
    <property type="entry name" value="WH2"/>
    <property type="match status" value="1"/>
</dbReference>
<feature type="compositionally biased region" description="Low complexity" evidence="7">
    <location>
        <begin position="426"/>
        <end position="440"/>
    </location>
</feature>
<dbReference type="GO" id="GO:0032233">
    <property type="term" value="P:positive regulation of actin filament bundle assembly"/>
    <property type="evidence" value="ECO:0007669"/>
    <property type="project" value="TreeGrafter"/>
</dbReference>
<feature type="compositionally biased region" description="Low complexity" evidence="7">
    <location>
        <begin position="332"/>
        <end position="355"/>
    </location>
</feature>
<evidence type="ECO:0000256" key="3">
    <source>
        <dbReference type="ARBA" id="ARBA00022553"/>
    </source>
</evidence>
<feature type="region of interest" description="Disordered" evidence="7">
    <location>
        <begin position="465"/>
        <end position="497"/>
    </location>
</feature>
<organism evidence="10 11">
    <name type="scientific">Myripristis murdjan</name>
    <name type="common">pinecone soldierfish</name>
    <dbReference type="NCBI Taxonomy" id="586833"/>
    <lineage>
        <taxon>Eukaryota</taxon>
        <taxon>Metazoa</taxon>
        <taxon>Chordata</taxon>
        <taxon>Craniata</taxon>
        <taxon>Vertebrata</taxon>
        <taxon>Euteleostomi</taxon>
        <taxon>Actinopterygii</taxon>
        <taxon>Neopterygii</taxon>
        <taxon>Teleostei</taxon>
        <taxon>Neoteleostei</taxon>
        <taxon>Acanthomorphata</taxon>
        <taxon>Holocentriformes</taxon>
        <taxon>Holocentridae</taxon>
        <taxon>Myripristis</taxon>
    </lineage>
</organism>
<dbReference type="GeneTree" id="ENSGT00950000183156"/>
<name>A0A667ZR56_9TELE</name>
<dbReference type="InterPro" id="IPR030127">
    <property type="entry name" value="MTSS1/MTSS2"/>
</dbReference>
<evidence type="ECO:0000256" key="1">
    <source>
        <dbReference type="ARBA" id="ARBA00004496"/>
    </source>
</evidence>
<dbReference type="GO" id="GO:0009898">
    <property type="term" value="C:cytoplasmic side of plasma membrane"/>
    <property type="evidence" value="ECO:0007669"/>
    <property type="project" value="TreeGrafter"/>
</dbReference>
<keyword evidence="5" id="KW-0009">Actin-binding</keyword>
<feature type="region of interest" description="Disordered" evidence="7">
    <location>
        <begin position="255"/>
        <end position="450"/>
    </location>
</feature>
<evidence type="ECO:0000259" key="9">
    <source>
        <dbReference type="PROSITE" id="PS51338"/>
    </source>
</evidence>
<proteinExistence type="inferred from homology"/>
<dbReference type="GO" id="GO:0003779">
    <property type="term" value="F:actin binding"/>
    <property type="evidence" value="ECO:0007669"/>
    <property type="project" value="UniProtKB-KW"/>
</dbReference>
<dbReference type="InterPro" id="IPR013606">
    <property type="entry name" value="I-BAR_dom"/>
</dbReference>
<dbReference type="InterPro" id="IPR003124">
    <property type="entry name" value="WH2_dom"/>
</dbReference>
<feature type="compositionally biased region" description="Basic residues" evidence="7">
    <location>
        <begin position="307"/>
        <end position="319"/>
    </location>
</feature>
<feature type="compositionally biased region" description="Polar residues" evidence="7">
    <location>
        <begin position="468"/>
        <end position="497"/>
    </location>
</feature>
<dbReference type="PROSITE" id="PS51082">
    <property type="entry name" value="WH2"/>
    <property type="match status" value="1"/>
</dbReference>
<dbReference type="GO" id="GO:0005543">
    <property type="term" value="F:phospholipid binding"/>
    <property type="evidence" value="ECO:0007669"/>
    <property type="project" value="TreeGrafter"/>
</dbReference>
<dbReference type="SUPFAM" id="SSF103657">
    <property type="entry name" value="BAR/IMD domain-like"/>
    <property type="match status" value="1"/>
</dbReference>
<gene>
    <name evidence="10" type="primary">LOC115373873</name>
</gene>
<keyword evidence="3" id="KW-0597">Phosphoprotein</keyword>
<evidence type="ECO:0000313" key="10">
    <source>
        <dbReference type="Ensembl" id="ENSMMDP00005038204.1"/>
    </source>
</evidence>
<dbReference type="Ensembl" id="ENSMMDT00005039005.1">
    <property type="protein sequence ID" value="ENSMMDP00005038204.1"/>
    <property type="gene ID" value="ENSMMDG00005017778.1"/>
</dbReference>
<feature type="region of interest" description="Disordered" evidence="7">
    <location>
        <begin position="513"/>
        <end position="536"/>
    </location>
</feature>
<evidence type="ECO:0000313" key="11">
    <source>
        <dbReference type="Proteomes" id="UP000472263"/>
    </source>
</evidence>
<dbReference type="Proteomes" id="UP000472263">
    <property type="component" value="Chromosome 16"/>
</dbReference>
<reference evidence="10" key="3">
    <citation type="submission" date="2025-09" db="UniProtKB">
        <authorList>
            <consortium name="Ensembl"/>
        </authorList>
    </citation>
    <scope>IDENTIFICATION</scope>
</reference>
<feature type="compositionally biased region" description="Low complexity" evidence="7">
    <location>
        <begin position="569"/>
        <end position="607"/>
    </location>
</feature>
<dbReference type="PROSITE" id="PS51338">
    <property type="entry name" value="IMD"/>
    <property type="match status" value="1"/>
</dbReference>